<name>K3XBB1_GLOUD</name>
<dbReference type="InterPro" id="IPR001126">
    <property type="entry name" value="UmuC"/>
</dbReference>
<evidence type="ECO:0000256" key="3">
    <source>
        <dbReference type="ARBA" id="ARBA00022695"/>
    </source>
</evidence>
<keyword evidence="8" id="KW-0539">Nucleus</keyword>
<evidence type="ECO:0000256" key="2">
    <source>
        <dbReference type="ARBA" id="ARBA00022679"/>
    </source>
</evidence>
<dbReference type="OMA" id="AWPCSNL"/>
<dbReference type="GO" id="GO:0003684">
    <property type="term" value="F:damaged DNA binding"/>
    <property type="evidence" value="ECO:0007669"/>
    <property type="project" value="InterPro"/>
</dbReference>
<dbReference type="GO" id="GO:0005634">
    <property type="term" value="C:nucleus"/>
    <property type="evidence" value="ECO:0007669"/>
    <property type="project" value="UniProtKB-SubCell"/>
</dbReference>
<dbReference type="InParanoid" id="K3XBB1"/>
<keyword evidence="3" id="KW-0548">Nucleotidyltransferase</keyword>
<dbReference type="InterPro" id="IPR052230">
    <property type="entry name" value="DNA_polymerase_eta"/>
</dbReference>
<dbReference type="Gene3D" id="3.40.1170.60">
    <property type="match status" value="1"/>
</dbReference>
<evidence type="ECO:0000259" key="10">
    <source>
        <dbReference type="PROSITE" id="PS50173"/>
    </source>
</evidence>
<dbReference type="Gene3D" id="3.30.70.270">
    <property type="match status" value="1"/>
</dbReference>
<feature type="domain" description="UmuC" evidence="10">
    <location>
        <begin position="11"/>
        <end position="260"/>
    </location>
</feature>
<dbReference type="GO" id="GO:0046872">
    <property type="term" value="F:metal ion binding"/>
    <property type="evidence" value="ECO:0007669"/>
    <property type="project" value="UniProtKB-KW"/>
</dbReference>
<organism evidence="11 12">
    <name type="scientific">Globisporangium ultimum (strain ATCC 200006 / CBS 805.95 / DAOM BR144)</name>
    <name type="common">Pythium ultimum</name>
    <dbReference type="NCBI Taxonomy" id="431595"/>
    <lineage>
        <taxon>Eukaryota</taxon>
        <taxon>Sar</taxon>
        <taxon>Stramenopiles</taxon>
        <taxon>Oomycota</taxon>
        <taxon>Peronosporomycetes</taxon>
        <taxon>Pythiales</taxon>
        <taxon>Pythiaceae</taxon>
        <taxon>Globisporangium</taxon>
    </lineage>
</organism>
<dbReference type="EnsemblProtists" id="PYU1_T014510">
    <property type="protein sequence ID" value="PYU1_T014510"/>
    <property type="gene ID" value="PYU1_G014479"/>
</dbReference>
<accession>K3XBB1</accession>
<dbReference type="EMBL" id="GL376575">
    <property type="status" value="NOT_ANNOTATED_CDS"/>
    <property type="molecule type" value="Genomic_DNA"/>
</dbReference>
<proteinExistence type="predicted"/>
<dbReference type="GO" id="GO:0009314">
    <property type="term" value="P:response to radiation"/>
    <property type="evidence" value="ECO:0007669"/>
    <property type="project" value="TreeGrafter"/>
</dbReference>
<dbReference type="eggNOG" id="KOG2095">
    <property type="taxonomic scope" value="Eukaryota"/>
</dbReference>
<evidence type="ECO:0000256" key="8">
    <source>
        <dbReference type="ARBA" id="ARBA00023242"/>
    </source>
</evidence>
<dbReference type="GO" id="GO:0003887">
    <property type="term" value="F:DNA-directed DNA polymerase activity"/>
    <property type="evidence" value="ECO:0007669"/>
    <property type="project" value="TreeGrafter"/>
</dbReference>
<evidence type="ECO:0000256" key="1">
    <source>
        <dbReference type="ARBA" id="ARBA00004123"/>
    </source>
</evidence>
<feature type="region of interest" description="Disordered" evidence="9">
    <location>
        <begin position="276"/>
        <end position="306"/>
    </location>
</feature>
<evidence type="ECO:0000256" key="9">
    <source>
        <dbReference type="SAM" id="MobiDB-lite"/>
    </source>
</evidence>
<feature type="compositionally biased region" description="Basic and acidic residues" evidence="9">
    <location>
        <begin position="297"/>
        <end position="306"/>
    </location>
</feature>
<reference evidence="12" key="1">
    <citation type="journal article" date="2010" name="Genome Biol.">
        <title>Genome sequence of the necrotrophic plant pathogen Pythium ultimum reveals original pathogenicity mechanisms and effector repertoire.</title>
        <authorList>
            <person name="Levesque C.A."/>
            <person name="Brouwer H."/>
            <person name="Cano L."/>
            <person name="Hamilton J.P."/>
            <person name="Holt C."/>
            <person name="Huitema E."/>
            <person name="Raffaele S."/>
            <person name="Robideau G.P."/>
            <person name="Thines M."/>
            <person name="Win J."/>
            <person name="Zerillo M.M."/>
            <person name="Beakes G.W."/>
            <person name="Boore J.L."/>
            <person name="Busam D."/>
            <person name="Dumas B."/>
            <person name="Ferriera S."/>
            <person name="Fuerstenberg S.I."/>
            <person name="Gachon C.M."/>
            <person name="Gaulin E."/>
            <person name="Govers F."/>
            <person name="Grenville-Briggs L."/>
            <person name="Horner N."/>
            <person name="Hostetler J."/>
            <person name="Jiang R.H."/>
            <person name="Johnson J."/>
            <person name="Krajaejun T."/>
            <person name="Lin H."/>
            <person name="Meijer H.J."/>
            <person name="Moore B."/>
            <person name="Morris P."/>
            <person name="Phuntmart V."/>
            <person name="Puiu D."/>
            <person name="Shetty J."/>
            <person name="Stajich J.E."/>
            <person name="Tripathy S."/>
            <person name="Wawra S."/>
            <person name="van West P."/>
            <person name="Whitty B.R."/>
            <person name="Coutinho P.M."/>
            <person name="Henrissat B."/>
            <person name="Martin F."/>
            <person name="Thomas P.D."/>
            <person name="Tyler B.M."/>
            <person name="De Vries R.P."/>
            <person name="Kamoun S."/>
            <person name="Yandell M."/>
            <person name="Tisserat N."/>
            <person name="Buell C.R."/>
        </authorList>
    </citation>
    <scope>NUCLEOTIDE SEQUENCE</scope>
    <source>
        <strain evidence="12">DAOM:BR144</strain>
    </source>
</reference>
<dbReference type="GO" id="GO:0042276">
    <property type="term" value="P:error-prone translesion synthesis"/>
    <property type="evidence" value="ECO:0007669"/>
    <property type="project" value="TreeGrafter"/>
</dbReference>
<dbReference type="Gene3D" id="3.30.1490.100">
    <property type="entry name" value="DNA polymerase, Y-family, little finger domain"/>
    <property type="match status" value="1"/>
</dbReference>
<keyword evidence="4" id="KW-0479">Metal-binding</keyword>
<comment type="subcellular location">
    <subcellularLocation>
        <location evidence="1">Nucleus</location>
    </subcellularLocation>
</comment>
<reference evidence="12" key="2">
    <citation type="submission" date="2010-04" db="EMBL/GenBank/DDBJ databases">
        <authorList>
            <person name="Buell R."/>
            <person name="Hamilton J."/>
            <person name="Hostetler J."/>
        </authorList>
    </citation>
    <scope>NUCLEOTIDE SEQUENCE [LARGE SCALE GENOMIC DNA]</scope>
    <source>
        <strain evidence="12">DAOM:BR144</strain>
    </source>
</reference>
<dbReference type="PANTHER" id="PTHR45873:SF1">
    <property type="entry name" value="DNA POLYMERASE ETA"/>
    <property type="match status" value="1"/>
</dbReference>
<dbReference type="VEuPathDB" id="FungiDB:PYU1_G014479"/>
<dbReference type="AlphaFoldDB" id="K3XBB1"/>
<dbReference type="InterPro" id="IPR043502">
    <property type="entry name" value="DNA/RNA_pol_sf"/>
</dbReference>
<protein>
    <recommendedName>
        <fullName evidence="10">UmuC domain-containing protein</fullName>
    </recommendedName>
</protein>
<evidence type="ECO:0000256" key="7">
    <source>
        <dbReference type="ARBA" id="ARBA00023204"/>
    </source>
</evidence>
<dbReference type="SUPFAM" id="SSF100879">
    <property type="entry name" value="Lesion bypass DNA polymerase (Y-family), little finger domain"/>
    <property type="match status" value="1"/>
</dbReference>
<reference evidence="11" key="3">
    <citation type="submission" date="2015-02" db="UniProtKB">
        <authorList>
            <consortium name="EnsemblProtists"/>
        </authorList>
    </citation>
    <scope>IDENTIFICATION</scope>
    <source>
        <strain evidence="11">DAOM BR144</strain>
    </source>
</reference>
<evidence type="ECO:0000256" key="4">
    <source>
        <dbReference type="ARBA" id="ARBA00022723"/>
    </source>
</evidence>
<dbReference type="InterPro" id="IPR043128">
    <property type="entry name" value="Rev_trsase/Diguanyl_cyclase"/>
</dbReference>
<dbReference type="Pfam" id="PF00817">
    <property type="entry name" value="IMS"/>
    <property type="match status" value="1"/>
</dbReference>
<dbReference type="SUPFAM" id="SSF56672">
    <property type="entry name" value="DNA/RNA polymerases"/>
    <property type="match status" value="1"/>
</dbReference>
<dbReference type="GO" id="GO:0035861">
    <property type="term" value="C:site of double-strand break"/>
    <property type="evidence" value="ECO:0007669"/>
    <property type="project" value="TreeGrafter"/>
</dbReference>
<keyword evidence="7" id="KW-0234">DNA repair</keyword>
<evidence type="ECO:0000313" key="11">
    <source>
        <dbReference type="EnsemblProtists" id="PYU1_T014510"/>
    </source>
</evidence>
<evidence type="ECO:0000256" key="6">
    <source>
        <dbReference type="ARBA" id="ARBA00022842"/>
    </source>
</evidence>
<evidence type="ECO:0000313" key="12">
    <source>
        <dbReference type="Proteomes" id="UP000019132"/>
    </source>
</evidence>
<dbReference type="PIRSF" id="PIRSF036603">
    <property type="entry name" value="DPol_eta"/>
    <property type="match status" value="1"/>
</dbReference>
<dbReference type="InterPro" id="IPR036775">
    <property type="entry name" value="DNA_pol_Y-fam_lit_finger_sf"/>
</dbReference>
<dbReference type="PROSITE" id="PS50173">
    <property type="entry name" value="UMUC"/>
    <property type="match status" value="1"/>
</dbReference>
<dbReference type="Proteomes" id="UP000019132">
    <property type="component" value="Unassembled WGS sequence"/>
</dbReference>
<keyword evidence="6" id="KW-0460">Magnesium</keyword>
<dbReference type="GO" id="GO:0005657">
    <property type="term" value="C:replication fork"/>
    <property type="evidence" value="ECO:0007669"/>
    <property type="project" value="TreeGrafter"/>
</dbReference>
<keyword evidence="12" id="KW-1185">Reference proteome</keyword>
<keyword evidence="5" id="KW-0227">DNA damage</keyword>
<evidence type="ECO:0000256" key="5">
    <source>
        <dbReference type="ARBA" id="ARBA00022763"/>
    </source>
</evidence>
<dbReference type="STRING" id="431595.K3XBB1"/>
<keyword evidence="2" id="KW-0808">Transferase</keyword>
<sequence>MSSSAATCRVVVHLDLDCFYAQVEQRRLKIPADEPVAVQQWGALLAVNYVARKFGVKRSEHINDAVKKCPSIHLPHVDTLGENRKPGKAFDRQNQKAILRRYRIASREIFAVLRRLAPCCEKAGIDEAFLDITQLAKERLAKMDVLSADFCSDDANSATKVFGISQMDGIGKTAERNPDAAFPIAEDERLLCVGATIANEIRRTIFQELQYTCSTGIATNKLLAKLASPLNKPDGQTLVAPRFVPLLMQHFPLRSVRGLGGKLGHQLEDMIRQLDPTSLPAPSIRHRPAQAGSDPQTKQEGEEAAEKKMDITAQGFIDQFRFEDLVKHLDHDTAAFVARVCAGDDGDEPVNEKKVEVKGLSSVKQFDQRSGDALVRMDQLEYWVRVLCEEIILRCEDERVENKRFPMQLTFHSTRVGEKPKSRKLRITQTTTVEELFKATMAQLRPNAESFLPCAAMTMHAKDFVALDSTAVSNISSYFTKQQQPSMNQDAAATENDDGVNTQNHLERAFKQFAASTQTRNGSSSLATKRKKISSFFHTPTNAAEINIMVPKLMSTDK</sequence>
<dbReference type="FunFam" id="3.40.1170.60:FF:000003">
    <property type="entry name" value="DNA polymerase eta"/>
    <property type="match status" value="1"/>
</dbReference>
<dbReference type="HOGENOM" id="CLU_012348_7_1_1"/>
<dbReference type="PANTHER" id="PTHR45873">
    <property type="entry name" value="DNA POLYMERASE ETA"/>
    <property type="match status" value="1"/>
</dbReference>
<dbReference type="GO" id="GO:0006281">
    <property type="term" value="P:DNA repair"/>
    <property type="evidence" value="ECO:0007669"/>
    <property type="project" value="UniProtKB-KW"/>
</dbReference>